<sequence length="74" mass="8723">MLILFNGAVMLLYVIYFPMKNSSTLSGIYKKKLQNMAARIFVKQTPNSKGNSENLKIKRCMVRFRKRLIRCCRF</sequence>
<evidence type="ECO:0000313" key="2">
    <source>
        <dbReference type="Proteomes" id="UP000007875"/>
    </source>
</evidence>
<dbReference type="HOGENOM" id="CLU_2687086_0_0_1"/>
<dbReference type="Ensembl" id="ENSCSAVT00000000370.1">
    <property type="protein sequence ID" value="ENSCSAVP00000000365.1"/>
    <property type="gene ID" value="ENSCSAVG00000000206.1"/>
</dbReference>
<evidence type="ECO:0000313" key="1">
    <source>
        <dbReference type="Ensembl" id="ENSCSAVP00000000365.1"/>
    </source>
</evidence>
<dbReference type="InParanoid" id="H2Y4W7"/>
<proteinExistence type="predicted"/>
<organism evidence="1 2">
    <name type="scientific">Ciona savignyi</name>
    <name type="common">Pacific transparent sea squirt</name>
    <dbReference type="NCBI Taxonomy" id="51511"/>
    <lineage>
        <taxon>Eukaryota</taxon>
        <taxon>Metazoa</taxon>
        <taxon>Chordata</taxon>
        <taxon>Tunicata</taxon>
        <taxon>Ascidiacea</taxon>
        <taxon>Phlebobranchia</taxon>
        <taxon>Cionidae</taxon>
        <taxon>Ciona</taxon>
    </lineage>
</organism>
<protein>
    <submittedName>
        <fullName evidence="1">Uncharacterized protein</fullName>
    </submittedName>
</protein>
<dbReference type="AlphaFoldDB" id="H2Y4W7"/>
<name>H2Y4W7_CIOSA</name>
<reference evidence="2" key="1">
    <citation type="submission" date="2003-08" db="EMBL/GenBank/DDBJ databases">
        <authorList>
            <person name="Birren B."/>
            <person name="Nusbaum C."/>
            <person name="Abebe A."/>
            <person name="Abouelleil A."/>
            <person name="Adekoya E."/>
            <person name="Ait-zahra M."/>
            <person name="Allen N."/>
            <person name="Allen T."/>
            <person name="An P."/>
            <person name="Anderson M."/>
            <person name="Anderson S."/>
            <person name="Arachchi H."/>
            <person name="Armbruster J."/>
            <person name="Bachantsang P."/>
            <person name="Baldwin J."/>
            <person name="Barry A."/>
            <person name="Bayul T."/>
            <person name="Blitshsteyn B."/>
            <person name="Bloom T."/>
            <person name="Blye J."/>
            <person name="Boguslavskiy L."/>
            <person name="Borowsky M."/>
            <person name="Boukhgalter B."/>
            <person name="Brunache A."/>
            <person name="Butler J."/>
            <person name="Calixte N."/>
            <person name="Calvo S."/>
            <person name="Camarata J."/>
            <person name="Campo K."/>
            <person name="Chang J."/>
            <person name="Cheshatsang Y."/>
            <person name="Citroen M."/>
            <person name="Collymore A."/>
            <person name="Considine T."/>
            <person name="Cook A."/>
            <person name="Cooke P."/>
            <person name="Corum B."/>
            <person name="Cuomo C."/>
            <person name="David R."/>
            <person name="Dawoe T."/>
            <person name="Degray S."/>
            <person name="Dodge S."/>
            <person name="Dooley K."/>
            <person name="Dorje P."/>
            <person name="Dorjee K."/>
            <person name="Dorris L."/>
            <person name="Duffey N."/>
            <person name="Dupes A."/>
            <person name="Elkins T."/>
            <person name="Engels R."/>
            <person name="Erickson J."/>
            <person name="Farina A."/>
            <person name="Faro S."/>
            <person name="Ferreira P."/>
            <person name="Fischer H."/>
            <person name="Fitzgerald M."/>
            <person name="Foley K."/>
            <person name="Gage D."/>
            <person name="Galagan J."/>
            <person name="Gearin G."/>
            <person name="Gnerre S."/>
            <person name="Gnirke A."/>
            <person name="Goyette A."/>
            <person name="Graham J."/>
            <person name="Grandbois E."/>
            <person name="Gyaltsen K."/>
            <person name="Hafez N."/>
            <person name="Hagopian D."/>
            <person name="Hagos B."/>
            <person name="Hall J."/>
            <person name="Hatcher B."/>
            <person name="Heller A."/>
            <person name="Higgins H."/>
            <person name="Honan T."/>
            <person name="Horn A."/>
            <person name="Houde N."/>
            <person name="Hughes L."/>
            <person name="Hulme W."/>
            <person name="Husby E."/>
            <person name="Iliev I."/>
            <person name="Jaffe D."/>
            <person name="Jones C."/>
            <person name="Kamal M."/>
            <person name="Kamat A."/>
            <person name="Kamvysselis M."/>
            <person name="Karlsson E."/>
            <person name="Kells C."/>
            <person name="Kieu A."/>
            <person name="Kisner P."/>
            <person name="Kodira C."/>
            <person name="Kulbokas E."/>
            <person name="Labutti K."/>
            <person name="Lama D."/>
            <person name="Landers T."/>
            <person name="Leger J."/>
            <person name="Levine S."/>
            <person name="Lewis D."/>
            <person name="Lewis T."/>
            <person name="Lindblad-toh K."/>
            <person name="Liu X."/>
            <person name="Lokyitsang T."/>
            <person name="Lokyitsang Y."/>
            <person name="Lucien O."/>
            <person name="Lui A."/>
            <person name="Ma L.J."/>
            <person name="Mabbitt R."/>
            <person name="Macdonald J."/>
            <person name="Maclean C."/>
            <person name="Major J."/>
            <person name="Manning J."/>
            <person name="Marabella R."/>
            <person name="Maru K."/>
            <person name="Matthews C."/>
            <person name="Mauceli E."/>
            <person name="Mccarthy M."/>
            <person name="Mcdonough S."/>
            <person name="Mcghee T."/>
            <person name="Meldrim J."/>
            <person name="Meneus L."/>
            <person name="Mesirov J."/>
            <person name="Mihalev A."/>
            <person name="Mihova T."/>
            <person name="Mikkelsen T."/>
            <person name="Mlenga V."/>
            <person name="Moru K."/>
            <person name="Mozes J."/>
            <person name="Mulrain L."/>
            <person name="Munson G."/>
            <person name="Naylor J."/>
            <person name="Newes C."/>
            <person name="Nguyen C."/>
            <person name="Nguyen N."/>
            <person name="Nguyen T."/>
            <person name="Nicol R."/>
            <person name="Nielsen C."/>
            <person name="Nizzari M."/>
            <person name="Norbu C."/>
            <person name="Norbu N."/>
            <person name="O'donnell P."/>
            <person name="Okoawo O."/>
            <person name="O'leary S."/>
            <person name="Omotosho B."/>
            <person name="O'neill K."/>
            <person name="Osman S."/>
            <person name="Parker S."/>
            <person name="Perrin D."/>
            <person name="Phunkhang P."/>
            <person name="Piqani B."/>
            <person name="Purcell S."/>
            <person name="Rachupka T."/>
            <person name="Ramasamy U."/>
            <person name="Rameau R."/>
            <person name="Ray V."/>
            <person name="Raymond C."/>
            <person name="Retta R."/>
            <person name="Richardson S."/>
            <person name="Rise C."/>
            <person name="Rodriguez J."/>
            <person name="Rogers J."/>
            <person name="Rogov P."/>
            <person name="Rutman M."/>
            <person name="Schupbach R."/>
            <person name="Seaman C."/>
            <person name="Settipalli S."/>
            <person name="Sharpe T."/>
            <person name="Sheridan J."/>
            <person name="Sherpa N."/>
            <person name="Shi J."/>
            <person name="Smirnov S."/>
            <person name="Smith C."/>
            <person name="Sougnez C."/>
            <person name="Spencer B."/>
            <person name="Stalker J."/>
            <person name="Stange-thomann N."/>
            <person name="Stavropoulos S."/>
            <person name="Stetson K."/>
            <person name="Stone C."/>
            <person name="Stone S."/>
            <person name="Stubbs M."/>
            <person name="Talamas J."/>
            <person name="Tchuinga P."/>
            <person name="Tenzing P."/>
            <person name="Tesfaye S."/>
            <person name="Theodore J."/>
            <person name="Thoulutsang Y."/>
            <person name="Topham K."/>
            <person name="Towey S."/>
            <person name="Tsamla T."/>
            <person name="Tsomo N."/>
            <person name="Vallee D."/>
            <person name="Vassiliev H."/>
            <person name="Venkataraman V."/>
            <person name="Vinson J."/>
            <person name="Vo A."/>
            <person name="Wade C."/>
            <person name="Wang S."/>
            <person name="Wangchuk T."/>
            <person name="Wangdi T."/>
            <person name="Whittaker C."/>
            <person name="Wilkinson J."/>
            <person name="Wu Y."/>
            <person name="Wyman D."/>
            <person name="Yadav S."/>
            <person name="Yang S."/>
            <person name="Yang X."/>
            <person name="Yeager S."/>
            <person name="Yee E."/>
            <person name="Young G."/>
            <person name="Zainoun J."/>
            <person name="Zembeck L."/>
            <person name="Zimmer A."/>
            <person name="Zody M."/>
            <person name="Lander E."/>
        </authorList>
    </citation>
    <scope>NUCLEOTIDE SEQUENCE [LARGE SCALE GENOMIC DNA]</scope>
</reference>
<dbReference type="Proteomes" id="UP000007875">
    <property type="component" value="Unassembled WGS sequence"/>
</dbReference>
<accession>H2Y4W7</accession>
<reference evidence="1" key="3">
    <citation type="submission" date="2025-09" db="UniProtKB">
        <authorList>
            <consortium name="Ensembl"/>
        </authorList>
    </citation>
    <scope>IDENTIFICATION</scope>
</reference>
<reference evidence="1" key="2">
    <citation type="submission" date="2025-08" db="UniProtKB">
        <authorList>
            <consortium name="Ensembl"/>
        </authorList>
    </citation>
    <scope>IDENTIFICATION</scope>
</reference>
<keyword evidence="2" id="KW-1185">Reference proteome</keyword>